<dbReference type="InterPro" id="IPR038508">
    <property type="entry name" value="ArfGAP_dom_sf"/>
</dbReference>
<dbReference type="PANTHER" id="PTHR47021:SF4">
    <property type="entry name" value="ADP-RIBOSYLATION FACTOR GTPASE-ACTIVATING PROTEIN AGD6-RELATED"/>
    <property type="match status" value="1"/>
</dbReference>
<feature type="region of interest" description="Disordered" evidence="6">
    <location>
        <begin position="364"/>
        <end position="461"/>
    </location>
</feature>
<proteinExistence type="predicted"/>
<dbReference type="GO" id="GO:0016192">
    <property type="term" value="P:vesicle-mediated transport"/>
    <property type="evidence" value="ECO:0007669"/>
    <property type="project" value="InterPro"/>
</dbReference>
<name>A0AAE0CNT8_9ROSI</name>
<dbReference type="InterPro" id="IPR001164">
    <property type="entry name" value="ArfGAP_dom"/>
</dbReference>
<evidence type="ECO:0000256" key="5">
    <source>
        <dbReference type="PROSITE-ProRule" id="PRU00288"/>
    </source>
</evidence>
<evidence type="ECO:0000313" key="9">
    <source>
        <dbReference type="Proteomes" id="UP001280121"/>
    </source>
</evidence>
<evidence type="ECO:0000256" key="2">
    <source>
        <dbReference type="ARBA" id="ARBA00022723"/>
    </source>
</evidence>
<dbReference type="SUPFAM" id="SSF57863">
    <property type="entry name" value="ArfGap/RecO-like zinc finger"/>
    <property type="match status" value="1"/>
</dbReference>
<keyword evidence="2" id="KW-0479">Metal-binding</keyword>
<dbReference type="Pfam" id="PF01412">
    <property type="entry name" value="ArfGap"/>
    <property type="match status" value="1"/>
</dbReference>
<gene>
    <name evidence="8" type="ORF">Ddye_010961</name>
</gene>
<feature type="compositionally biased region" description="Gly residues" evidence="6">
    <location>
        <begin position="141"/>
        <end position="156"/>
    </location>
</feature>
<dbReference type="EMBL" id="JANJYI010000003">
    <property type="protein sequence ID" value="KAK2657909.1"/>
    <property type="molecule type" value="Genomic_DNA"/>
</dbReference>
<dbReference type="Gene3D" id="1.10.220.150">
    <property type="entry name" value="Arf GTPase activating protein"/>
    <property type="match status" value="1"/>
</dbReference>
<dbReference type="GO" id="GO:0005096">
    <property type="term" value="F:GTPase activator activity"/>
    <property type="evidence" value="ECO:0007669"/>
    <property type="project" value="UniProtKB-KW"/>
</dbReference>
<evidence type="ECO:0000256" key="3">
    <source>
        <dbReference type="ARBA" id="ARBA00022771"/>
    </source>
</evidence>
<keyword evidence="3 5" id="KW-0863">Zinc-finger</keyword>
<feature type="region of interest" description="Disordered" evidence="6">
    <location>
        <begin position="222"/>
        <end position="252"/>
    </location>
</feature>
<feature type="compositionally biased region" description="Basic and acidic residues" evidence="6">
    <location>
        <begin position="399"/>
        <end position="411"/>
    </location>
</feature>
<keyword evidence="1" id="KW-0343">GTPase activation</keyword>
<evidence type="ECO:0000256" key="4">
    <source>
        <dbReference type="ARBA" id="ARBA00022833"/>
    </source>
</evidence>
<dbReference type="PRINTS" id="PR00405">
    <property type="entry name" value="REVINTRACTNG"/>
</dbReference>
<evidence type="ECO:0000256" key="6">
    <source>
        <dbReference type="SAM" id="MobiDB-lite"/>
    </source>
</evidence>
<feature type="compositionally biased region" description="Low complexity" evidence="6">
    <location>
        <begin position="369"/>
        <end position="395"/>
    </location>
</feature>
<reference evidence="8" key="1">
    <citation type="journal article" date="2023" name="Plant J.">
        <title>Genome sequences and population genomics provide insights into the demographic history, inbreeding, and mutation load of two 'living fossil' tree species of Dipteronia.</title>
        <authorList>
            <person name="Feng Y."/>
            <person name="Comes H.P."/>
            <person name="Chen J."/>
            <person name="Zhu S."/>
            <person name="Lu R."/>
            <person name="Zhang X."/>
            <person name="Li P."/>
            <person name="Qiu J."/>
            <person name="Olsen K.M."/>
            <person name="Qiu Y."/>
        </authorList>
    </citation>
    <scope>NUCLEOTIDE SEQUENCE</scope>
    <source>
        <strain evidence="8">KIB01</strain>
    </source>
</reference>
<protein>
    <recommendedName>
        <fullName evidence="7">Arf-GAP domain-containing protein</fullName>
    </recommendedName>
</protein>
<dbReference type="AlphaFoldDB" id="A0AAE0CNT8"/>
<sequence length="461" mass="50303">MSSSRRLRDLQSQPANKICVDCSQKNPQWASVSYGVFMCLECSGKHRGLGVHISFVRSVTMDSWSEIQIKKMESGGNERLNTFLSQYGIAKETDIVTKYNTNAASIYRDRIQALADGRSWRDPPVVKETLNGGRSKPPLAHGGGGGSRNGISGNNGGWDNWDNDDFKSSSDIRRNQSVSDFRGGSGANGGMPARSKSTQDIYTRAQLEASAANKESFFSQKLAENESRPEGVPPSQGGKYVGFGSSPAPMQRNTNQQGDVLSAVSQGFGRLSLVAASAAQSAANVVQASTKELTSKVREGGYDHKVNETVNVVTAKTSEIGHRTWGIMKGVMAIASQKVEEYTKDGMNWNNDNWQRNESERNGHYQEFNQGNKGWNSSSGGQSSLSENHHNSLSSWDDWDQKDNRKEDTAKAKGSNNTDDWAGWDDAKDDGYDNFYQSDSDKKAVGHNGKSDAAWTGGGFL</sequence>
<feature type="region of interest" description="Disordered" evidence="6">
    <location>
        <begin position="122"/>
        <end position="198"/>
    </location>
</feature>
<dbReference type="Proteomes" id="UP001280121">
    <property type="component" value="Unassembled WGS sequence"/>
</dbReference>
<comment type="caution">
    <text evidence="8">The sequence shown here is derived from an EMBL/GenBank/DDBJ whole genome shotgun (WGS) entry which is preliminary data.</text>
</comment>
<dbReference type="CDD" id="cd08830">
    <property type="entry name" value="ArfGap_ArfGap1"/>
    <property type="match status" value="1"/>
</dbReference>
<dbReference type="InterPro" id="IPR037278">
    <property type="entry name" value="ARFGAP/RecO"/>
</dbReference>
<feature type="domain" description="Arf-GAP" evidence="7">
    <location>
        <begin position="4"/>
        <end position="120"/>
    </location>
</feature>
<dbReference type="FunFam" id="1.10.220.150:FF:000014">
    <property type="entry name" value="ADP-ribosylation factor GTPase-activating protein"/>
    <property type="match status" value="1"/>
</dbReference>
<evidence type="ECO:0000313" key="8">
    <source>
        <dbReference type="EMBL" id="KAK2657909.1"/>
    </source>
</evidence>
<dbReference type="PROSITE" id="PS50115">
    <property type="entry name" value="ARFGAP"/>
    <property type="match status" value="1"/>
</dbReference>
<accession>A0AAE0CNT8</accession>
<evidence type="ECO:0000256" key="1">
    <source>
        <dbReference type="ARBA" id="ARBA00022468"/>
    </source>
</evidence>
<organism evidence="8 9">
    <name type="scientific">Dipteronia dyeriana</name>
    <dbReference type="NCBI Taxonomy" id="168575"/>
    <lineage>
        <taxon>Eukaryota</taxon>
        <taxon>Viridiplantae</taxon>
        <taxon>Streptophyta</taxon>
        <taxon>Embryophyta</taxon>
        <taxon>Tracheophyta</taxon>
        <taxon>Spermatophyta</taxon>
        <taxon>Magnoliopsida</taxon>
        <taxon>eudicotyledons</taxon>
        <taxon>Gunneridae</taxon>
        <taxon>Pentapetalae</taxon>
        <taxon>rosids</taxon>
        <taxon>malvids</taxon>
        <taxon>Sapindales</taxon>
        <taxon>Sapindaceae</taxon>
        <taxon>Hippocastanoideae</taxon>
        <taxon>Acereae</taxon>
        <taxon>Dipteronia</taxon>
    </lineage>
</organism>
<dbReference type="InterPro" id="IPR044519">
    <property type="entry name" value="ARF_GAP_AGD6/7"/>
</dbReference>
<feature type="compositionally biased region" description="Basic and acidic residues" evidence="6">
    <location>
        <begin position="164"/>
        <end position="174"/>
    </location>
</feature>
<dbReference type="PANTHER" id="PTHR47021">
    <property type="entry name" value="ADP-RIBOSYLATION FACTOR GTPASE-ACTIVATING PROTEIN AGD6-RELATED"/>
    <property type="match status" value="1"/>
</dbReference>
<dbReference type="SMART" id="SM00105">
    <property type="entry name" value="ArfGap"/>
    <property type="match status" value="1"/>
</dbReference>
<evidence type="ECO:0000259" key="7">
    <source>
        <dbReference type="PROSITE" id="PS50115"/>
    </source>
</evidence>
<keyword evidence="9" id="KW-1185">Reference proteome</keyword>
<keyword evidence="4" id="KW-0862">Zinc</keyword>
<dbReference type="GO" id="GO:0008270">
    <property type="term" value="F:zinc ion binding"/>
    <property type="evidence" value="ECO:0007669"/>
    <property type="project" value="UniProtKB-KW"/>
</dbReference>